<sequence>MSDLESETRPSSGLPSAEAIEQGLRATVAKIYKSGNLDELTVKRVRLATEKILGLEQGVLKAHAEWKQKSDEIIKDEVVCTLSNSSVLKRKSACVYIPKYVCASIKIGV</sequence>
<gene>
    <name evidence="1" type="ORF">TERG_06009</name>
</gene>
<dbReference type="EMBL" id="GG700654">
    <property type="protein sequence ID" value="EGD89771.2"/>
    <property type="molecule type" value="Genomic_DNA"/>
</dbReference>
<keyword evidence="2" id="KW-1185">Reference proteome</keyword>
<dbReference type="Proteomes" id="UP000008864">
    <property type="component" value="Unassembled WGS sequence"/>
</dbReference>
<dbReference type="STRING" id="559305.F2SU59"/>
<dbReference type="GeneID" id="71776887"/>
<protein>
    <submittedName>
        <fullName evidence="1">Uncharacterized protein</fullName>
    </submittedName>
</protein>
<dbReference type="eggNOG" id="ENOG502S0AG">
    <property type="taxonomic scope" value="Eukaryota"/>
</dbReference>
<dbReference type="VEuPathDB" id="FungiDB:TERG_06009"/>
<dbReference type="InParanoid" id="F2SU59"/>
<evidence type="ECO:0000313" key="2">
    <source>
        <dbReference type="Proteomes" id="UP000008864"/>
    </source>
</evidence>
<proteinExistence type="predicted"/>
<dbReference type="RefSeq" id="XP_047604518.1">
    <property type="nucleotide sequence ID" value="XM_047748534.1"/>
</dbReference>
<organism evidence="1 2">
    <name type="scientific">Trichophyton rubrum (strain ATCC MYA-4607 / CBS 118892)</name>
    <name type="common">Athlete's foot fungus</name>
    <dbReference type="NCBI Taxonomy" id="559305"/>
    <lineage>
        <taxon>Eukaryota</taxon>
        <taxon>Fungi</taxon>
        <taxon>Dikarya</taxon>
        <taxon>Ascomycota</taxon>
        <taxon>Pezizomycotina</taxon>
        <taxon>Eurotiomycetes</taxon>
        <taxon>Eurotiomycetidae</taxon>
        <taxon>Onygenales</taxon>
        <taxon>Arthrodermataceae</taxon>
        <taxon>Trichophyton</taxon>
    </lineage>
</organism>
<dbReference type="AlphaFoldDB" id="F2SU59"/>
<dbReference type="HOGENOM" id="CLU_2185815_0_0_1"/>
<name>F2SU59_TRIRC</name>
<accession>F2SU59</accession>
<evidence type="ECO:0000313" key="1">
    <source>
        <dbReference type="EMBL" id="EGD89771.2"/>
    </source>
</evidence>
<dbReference type="OrthoDB" id="552755at2759"/>
<reference evidence="2" key="1">
    <citation type="journal article" date="2012" name="MBio">
        <title>Comparative genome analysis of Trichophyton rubrum and related dermatophytes reveals candidate genes involved in infection.</title>
        <authorList>
            <person name="Martinez D.A."/>
            <person name="Oliver B.G."/>
            <person name="Graeser Y."/>
            <person name="Goldberg J.M."/>
            <person name="Li W."/>
            <person name="Martinez-Rossi N.M."/>
            <person name="Monod M."/>
            <person name="Shelest E."/>
            <person name="Barton R.C."/>
            <person name="Birch E."/>
            <person name="Brakhage A.A."/>
            <person name="Chen Z."/>
            <person name="Gurr S.J."/>
            <person name="Heiman D."/>
            <person name="Heitman J."/>
            <person name="Kosti I."/>
            <person name="Rossi A."/>
            <person name="Saif S."/>
            <person name="Samalova M."/>
            <person name="Saunders C.W."/>
            <person name="Shea T."/>
            <person name="Summerbell R.C."/>
            <person name="Xu J."/>
            <person name="Young S."/>
            <person name="Zeng Q."/>
            <person name="Birren B.W."/>
            <person name="Cuomo C.A."/>
            <person name="White T.C."/>
        </authorList>
    </citation>
    <scope>NUCLEOTIDE SEQUENCE [LARGE SCALE GENOMIC DNA]</scope>
    <source>
        <strain evidence="2">ATCC MYA-4607 / CBS 118892</strain>
    </source>
</reference>